<feature type="coiled-coil region" evidence="13">
    <location>
        <begin position="475"/>
        <end position="525"/>
    </location>
</feature>
<keyword evidence="13" id="KW-0175">Coiled coil</keyword>
<dbReference type="PROSITE" id="PS50067">
    <property type="entry name" value="KINESIN_MOTOR_2"/>
    <property type="match status" value="1"/>
</dbReference>
<dbReference type="Gene3D" id="1.25.10.10">
    <property type="entry name" value="Leucine-rich Repeat Variant"/>
    <property type="match status" value="2"/>
</dbReference>
<feature type="repeat" description="ARM" evidence="10">
    <location>
        <begin position="674"/>
        <end position="716"/>
    </location>
</feature>
<feature type="compositionally biased region" description="Low complexity" evidence="14">
    <location>
        <begin position="19"/>
        <end position="29"/>
    </location>
</feature>
<evidence type="ECO:0000256" key="3">
    <source>
        <dbReference type="ARBA" id="ARBA00022490"/>
    </source>
</evidence>
<organism evidence="16">
    <name type="scientific">Sesamum angustifolium</name>
    <dbReference type="NCBI Taxonomy" id="2727405"/>
    <lineage>
        <taxon>Eukaryota</taxon>
        <taxon>Viridiplantae</taxon>
        <taxon>Streptophyta</taxon>
        <taxon>Embryophyta</taxon>
        <taxon>Tracheophyta</taxon>
        <taxon>Spermatophyta</taxon>
        <taxon>Magnoliopsida</taxon>
        <taxon>eudicotyledons</taxon>
        <taxon>Gunneridae</taxon>
        <taxon>Pentapetalae</taxon>
        <taxon>asterids</taxon>
        <taxon>lamiids</taxon>
        <taxon>Lamiales</taxon>
        <taxon>Pedaliaceae</taxon>
        <taxon>Sesamum</taxon>
    </lineage>
</organism>
<evidence type="ECO:0000256" key="13">
    <source>
        <dbReference type="SAM" id="Coils"/>
    </source>
</evidence>
<dbReference type="GO" id="GO:0051231">
    <property type="term" value="P:spindle elongation"/>
    <property type="evidence" value="ECO:0007669"/>
    <property type="project" value="TreeGrafter"/>
</dbReference>
<dbReference type="CDD" id="cd00106">
    <property type="entry name" value="KISc"/>
    <property type="match status" value="1"/>
</dbReference>
<evidence type="ECO:0000256" key="1">
    <source>
        <dbReference type="ARBA" id="ARBA00004245"/>
    </source>
</evidence>
<dbReference type="GO" id="GO:0005524">
    <property type="term" value="F:ATP binding"/>
    <property type="evidence" value="ECO:0007669"/>
    <property type="project" value="UniProtKB-UniRule"/>
</dbReference>
<keyword evidence="3" id="KW-0963">Cytoplasm</keyword>
<dbReference type="SUPFAM" id="SSF52540">
    <property type="entry name" value="P-loop containing nucleoside triphosphate hydrolases"/>
    <property type="match status" value="1"/>
</dbReference>
<dbReference type="PANTHER" id="PTHR47970:SF30">
    <property type="entry name" value="KINESIN-LIKE PROTEIN"/>
    <property type="match status" value="1"/>
</dbReference>
<evidence type="ECO:0000259" key="15">
    <source>
        <dbReference type="PROSITE" id="PS50067"/>
    </source>
</evidence>
<accession>A0AAW2RIJ8</accession>
<evidence type="ECO:0000256" key="4">
    <source>
        <dbReference type="ARBA" id="ARBA00022701"/>
    </source>
</evidence>
<dbReference type="GO" id="GO:0072686">
    <property type="term" value="C:mitotic spindle"/>
    <property type="evidence" value="ECO:0007669"/>
    <property type="project" value="TreeGrafter"/>
</dbReference>
<feature type="coiled-coil region" evidence="13">
    <location>
        <begin position="566"/>
        <end position="636"/>
    </location>
</feature>
<keyword evidence="6 11" id="KW-0547">Nucleotide-binding</keyword>
<dbReference type="SMART" id="SM00185">
    <property type="entry name" value="ARM"/>
    <property type="match status" value="4"/>
</dbReference>
<dbReference type="FunFam" id="1.25.10.10:FF:000357">
    <property type="entry name" value="Kinesin-like protein"/>
    <property type="match status" value="1"/>
</dbReference>
<protein>
    <recommendedName>
        <fullName evidence="12">Kinesin-like protein</fullName>
    </recommendedName>
</protein>
<dbReference type="PRINTS" id="PR00380">
    <property type="entry name" value="KINESINHEAVY"/>
</dbReference>
<dbReference type="PANTHER" id="PTHR47970">
    <property type="entry name" value="KINESIN-LIKE PROTEIN KIF11"/>
    <property type="match status" value="1"/>
</dbReference>
<dbReference type="AlphaFoldDB" id="A0AAW2RIJ8"/>
<reference evidence="16" key="2">
    <citation type="journal article" date="2024" name="Plant">
        <title>Genomic evolution and insights into agronomic trait innovations of Sesamum species.</title>
        <authorList>
            <person name="Miao H."/>
            <person name="Wang L."/>
            <person name="Qu L."/>
            <person name="Liu H."/>
            <person name="Sun Y."/>
            <person name="Le M."/>
            <person name="Wang Q."/>
            <person name="Wei S."/>
            <person name="Zheng Y."/>
            <person name="Lin W."/>
            <person name="Duan Y."/>
            <person name="Cao H."/>
            <person name="Xiong S."/>
            <person name="Wang X."/>
            <person name="Wei L."/>
            <person name="Li C."/>
            <person name="Ma Q."/>
            <person name="Ju M."/>
            <person name="Zhao R."/>
            <person name="Li G."/>
            <person name="Mu C."/>
            <person name="Tian Q."/>
            <person name="Mei H."/>
            <person name="Zhang T."/>
            <person name="Gao T."/>
            <person name="Zhang H."/>
        </authorList>
    </citation>
    <scope>NUCLEOTIDE SEQUENCE</scope>
    <source>
        <strain evidence="16">G01</strain>
    </source>
</reference>
<dbReference type="InterPro" id="IPR000225">
    <property type="entry name" value="Armadillo"/>
</dbReference>
<keyword evidence="8 11" id="KW-0505">Motor protein</keyword>
<evidence type="ECO:0000256" key="12">
    <source>
        <dbReference type="RuleBase" id="RU000394"/>
    </source>
</evidence>
<dbReference type="PROSITE" id="PS50176">
    <property type="entry name" value="ARM_REPEAT"/>
    <property type="match status" value="2"/>
</dbReference>
<dbReference type="InterPro" id="IPR047149">
    <property type="entry name" value="KIF11-like"/>
</dbReference>
<proteinExistence type="inferred from homology"/>
<comment type="subcellular location">
    <subcellularLocation>
        <location evidence="1">Cytoplasm</location>
        <location evidence="1">Cytoskeleton</location>
    </subcellularLocation>
</comment>
<feature type="repeat" description="ARM" evidence="10">
    <location>
        <begin position="715"/>
        <end position="758"/>
    </location>
</feature>
<dbReference type="InterPro" id="IPR001752">
    <property type="entry name" value="Kinesin_motor_dom"/>
</dbReference>
<name>A0AAW2RIJ8_9LAMI</name>
<evidence type="ECO:0000256" key="7">
    <source>
        <dbReference type="ARBA" id="ARBA00022840"/>
    </source>
</evidence>
<dbReference type="PROSITE" id="PS00411">
    <property type="entry name" value="KINESIN_MOTOR_1"/>
    <property type="match status" value="1"/>
</dbReference>
<evidence type="ECO:0000256" key="5">
    <source>
        <dbReference type="ARBA" id="ARBA00022737"/>
    </source>
</evidence>
<evidence type="ECO:0000256" key="2">
    <source>
        <dbReference type="ARBA" id="ARBA00010103"/>
    </source>
</evidence>
<evidence type="ECO:0000256" key="11">
    <source>
        <dbReference type="PROSITE-ProRule" id="PRU00283"/>
    </source>
</evidence>
<dbReference type="Gene3D" id="3.40.850.10">
    <property type="entry name" value="Kinesin motor domain"/>
    <property type="match status" value="1"/>
</dbReference>
<dbReference type="GO" id="GO:0007018">
    <property type="term" value="P:microtubule-based movement"/>
    <property type="evidence" value="ECO:0007669"/>
    <property type="project" value="InterPro"/>
</dbReference>
<feature type="region of interest" description="Disordered" evidence="14">
    <location>
        <begin position="1"/>
        <end position="32"/>
    </location>
</feature>
<dbReference type="InterPro" id="IPR027417">
    <property type="entry name" value="P-loop_NTPase"/>
</dbReference>
<dbReference type="EMBL" id="JACGWK010000001">
    <property type="protein sequence ID" value="KAL0379643.1"/>
    <property type="molecule type" value="Genomic_DNA"/>
</dbReference>
<dbReference type="InterPro" id="IPR019821">
    <property type="entry name" value="Kinesin_motor_CS"/>
</dbReference>
<dbReference type="GO" id="GO:0005876">
    <property type="term" value="C:spindle microtubule"/>
    <property type="evidence" value="ECO:0007669"/>
    <property type="project" value="TreeGrafter"/>
</dbReference>
<comment type="caution">
    <text evidence="16">The sequence shown here is derived from an EMBL/GenBank/DDBJ whole genome shotgun (WGS) entry which is preliminary data.</text>
</comment>
<evidence type="ECO:0000313" key="16">
    <source>
        <dbReference type="EMBL" id="KAL0379643.1"/>
    </source>
</evidence>
<comment type="similarity">
    <text evidence="2">Belongs to the TRAFAC class myosin-kinesin ATPase superfamily. Kinesin family. Ungrouped subfamily.</text>
</comment>
<evidence type="ECO:0000256" key="6">
    <source>
        <dbReference type="ARBA" id="ARBA00022741"/>
    </source>
</evidence>
<sequence length="932" mass="103911">MATGGYRNGVQKPPNLRTSSSFKSKLPSSNARRSTPASLAAADSGCSFIAKIRLILERFGLLLRLLGGKCCWGATWRKDTSPVATMIHVHIYCTSWKWLGRVRVAVRLRPRNAEELVADADFADCVELQPELKRLKLRKNNWDSDTYEFDEVLTEFASQKRVYEVVAKPVVESVLDGYNGTVMAYGQTGTGKTYTLGRLGDEDTSARGIMVRSMEDILANISPETDSISVSYLQLENFEKCPNSEVWFMQLYMETIQDLLNPANDNISIVEDQKTGDVSLPGATILEIRDQQSFVELLRLGEAHRIAANTKLNTESSRSHALLMVHVKRSVPGRDDEYPLETQNRSSLVGNLQPPMLRKGKLIVVDLAGSERIHKSGSEGHMLEAKSINLSLSALGKCINALAENSSHVPVRDSKLTRLLKDSFGGTSRTSLVVTIGPSPRHRAETASTILFGQRAMKVENMLKIKEEFDYKSLSKRLEIEIDKLIAENERQQKVYENEIERIRLEAQKRVAEAERNYVEVLEEEKMKCQMDYMESIKKLEEKWTVNQQKHAMNGEVHIGAVDEEVAELKTMLQNETRLRKAAEEEIQKLKTQLLRFSKMELAGGSTDDLSLPEVLEEESRQKKNLKKKLEAIQTVATLVTPLLVWIALLHLIICGLEGSNGERASITNLHEQVGLQKILSLLESEDANVRIHAVKVVANLAAEEANQEKIVEAGGLTSLLMLLRRYEDETIRRIGAGAIANLAMNESNQELIMAQGGICLLAMTAADAEDPQTLRMVAGAIANLCGNDKLQTRLRSEGGIKALLGMVRCRHPDVLSQVARGIANFAKCESRASSQGTREGRSLLIEDGALTWIVQNANNEASLIRRHVELALCHLAQHEVNAKDMISGGALWELVRISRDCSREDIRALARRTLASSSTFQAEMRRLRIEV</sequence>
<dbReference type="Pfam" id="PF00225">
    <property type="entry name" value="Kinesin"/>
    <property type="match status" value="1"/>
</dbReference>
<evidence type="ECO:0000256" key="10">
    <source>
        <dbReference type="PROSITE-ProRule" id="PRU00259"/>
    </source>
</evidence>
<dbReference type="InterPro" id="IPR011989">
    <property type="entry name" value="ARM-like"/>
</dbReference>
<dbReference type="SUPFAM" id="SSF48371">
    <property type="entry name" value="ARM repeat"/>
    <property type="match status" value="1"/>
</dbReference>
<dbReference type="GO" id="GO:0090307">
    <property type="term" value="P:mitotic spindle assembly"/>
    <property type="evidence" value="ECO:0007669"/>
    <property type="project" value="TreeGrafter"/>
</dbReference>
<dbReference type="GO" id="GO:0008017">
    <property type="term" value="F:microtubule binding"/>
    <property type="evidence" value="ECO:0007669"/>
    <property type="project" value="InterPro"/>
</dbReference>
<keyword evidence="4 12" id="KW-0493">Microtubule</keyword>
<keyword evidence="5" id="KW-0677">Repeat</keyword>
<dbReference type="SMART" id="SM00129">
    <property type="entry name" value="KISc"/>
    <property type="match status" value="1"/>
</dbReference>
<gene>
    <name evidence="16" type="ORF">Sangu_0028600</name>
</gene>
<feature type="binding site" evidence="11">
    <location>
        <begin position="186"/>
        <end position="193"/>
    </location>
    <ligand>
        <name>ATP</name>
        <dbReference type="ChEBI" id="CHEBI:30616"/>
    </ligand>
</feature>
<keyword evidence="9" id="KW-0206">Cytoskeleton</keyword>
<dbReference type="InterPro" id="IPR036961">
    <property type="entry name" value="Kinesin_motor_dom_sf"/>
</dbReference>
<feature type="domain" description="Kinesin motor" evidence="15">
    <location>
        <begin position="101"/>
        <end position="459"/>
    </location>
</feature>
<evidence type="ECO:0000256" key="9">
    <source>
        <dbReference type="ARBA" id="ARBA00023212"/>
    </source>
</evidence>
<evidence type="ECO:0000256" key="14">
    <source>
        <dbReference type="SAM" id="MobiDB-lite"/>
    </source>
</evidence>
<dbReference type="GO" id="GO:0008574">
    <property type="term" value="F:plus-end-directed microtubule motor activity"/>
    <property type="evidence" value="ECO:0007669"/>
    <property type="project" value="TreeGrafter"/>
</dbReference>
<keyword evidence="7 11" id="KW-0067">ATP-binding</keyword>
<dbReference type="InterPro" id="IPR016024">
    <property type="entry name" value="ARM-type_fold"/>
</dbReference>
<evidence type="ECO:0000256" key="8">
    <source>
        <dbReference type="ARBA" id="ARBA00023175"/>
    </source>
</evidence>
<reference evidence="16" key="1">
    <citation type="submission" date="2020-06" db="EMBL/GenBank/DDBJ databases">
        <authorList>
            <person name="Li T."/>
            <person name="Hu X."/>
            <person name="Zhang T."/>
            <person name="Song X."/>
            <person name="Zhang H."/>
            <person name="Dai N."/>
            <person name="Sheng W."/>
            <person name="Hou X."/>
            <person name="Wei L."/>
        </authorList>
    </citation>
    <scope>NUCLEOTIDE SEQUENCE</scope>
    <source>
        <strain evidence="16">G01</strain>
        <tissue evidence="16">Leaf</tissue>
    </source>
</reference>